<dbReference type="EMBL" id="CAXAMN010001115">
    <property type="protein sequence ID" value="CAK8992671.1"/>
    <property type="molecule type" value="Genomic_DNA"/>
</dbReference>
<evidence type="ECO:0000313" key="3">
    <source>
        <dbReference type="Proteomes" id="UP001642484"/>
    </source>
</evidence>
<protein>
    <submittedName>
        <fullName evidence="2">Uncharacterized protein</fullName>
    </submittedName>
</protein>
<comment type="caution">
    <text evidence="2">The sequence shown here is derived from an EMBL/GenBank/DDBJ whole genome shotgun (WGS) entry which is preliminary data.</text>
</comment>
<evidence type="ECO:0000313" key="2">
    <source>
        <dbReference type="EMBL" id="CAK8992671.1"/>
    </source>
</evidence>
<dbReference type="Proteomes" id="UP001642484">
    <property type="component" value="Unassembled WGS sequence"/>
</dbReference>
<feature type="non-terminal residue" evidence="2">
    <location>
        <position position="57"/>
    </location>
</feature>
<feature type="compositionally biased region" description="Acidic residues" evidence="1">
    <location>
        <begin position="17"/>
        <end position="38"/>
    </location>
</feature>
<sequence length="57" mass="6474">EPSKVEDQDQQHAREGGEEETPAVTDECVEPDDCELEGDTERADHDEEMEPNERTES</sequence>
<keyword evidence="3" id="KW-1185">Reference proteome</keyword>
<accession>A0ABP0HR39</accession>
<reference evidence="2 3" key="1">
    <citation type="submission" date="2024-02" db="EMBL/GenBank/DDBJ databases">
        <authorList>
            <person name="Chen Y."/>
            <person name="Shah S."/>
            <person name="Dougan E. K."/>
            <person name="Thang M."/>
            <person name="Chan C."/>
        </authorList>
    </citation>
    <scope>NUCLEOTIDE SEQUENCE [LARGE SCALE GENOMIC DNA]</scope>
</reference>
<feature type="compositionally biased region" description="Basic and acidic residues" evidence="1">
    <location>
        <begin position="1"/>
        <end position="16"/>
    </location>
</feature>
<gene>
    <name evidence="2" type="ORF">CCMP2556_LOCUS2950</name>
</gene>
<feature type="compositionally biased region" description="Basic and acidic residues" evidence="1">
    <location>
        <begin position="39"/>
        <end position="57"/>
    </location>
</feature>
<proteinExistence type="predicted"/>
<organism evidence="2 3">
    <name type="scientific">Durusdinium trenchii</name>
    <dbReference type="NCBI Taxonomy" id="1381693"/>
    <lineage>
        <taxon>Eukaryota</taxon>
        <taxon>Sar</taxon>
        <taxon>Alveolata</taxon>
        <taxon>Dinophyceae</taxon>
        <taxon>Suessiales</taxon>
        <taxon>Symbiodiniaceae</taxon>
        <taxon>Durusdinium</taxon>
    </lineage>
</organism>
<feature type="region of interest" description="Disordered" evidence="1">
    <location>
        <begin position="1"/>
        <end position="57"/>
    </location>
</feature>
<evidence type="ECO:0000256" key="1">
    <source>
        <dbReference type="SAM" id="MobiDB-lite"/>
    </source>
</evidence>
<feature type="non-terminal residue" evidence="2">
    <location>
        <position position="1"/>
    </location>
</feature>
<name>A0ABP0HR39_9DINO</name>